<evidence type="ECO:0000256" key="2">
    <source>
        <dbReference type="ARBA" id="ARBA00001946"/>
    </source>
</evidence>
<dbReference type="PROSITE" id="PS51462">
    <property type="entry name" value="NUDIX"/>
    <property type="match status" value="1"/>
</dbReference>
<dbReference type="SUPFAM" id="SSF55811">
    <property type="entry name" value="Nudix"/>
    <property type="match status" value="1"/>
</dbReference>
<evidence type="ECO:0000256" key="4">
    <source>
        <dbReference type="ARBA" id="ARBA00022801"/>
    </source>
</evidence>
<comment type="cofactor">
    <cofactor evidence="1">
        <name>Mn(2+)</name>
        <dbReference type="ChEBI" id="CHEBI:29035"/>
    </cofactor>
</comment>
<proteinExistence type="predicted"/>
<accession>A0A4P9XXH7</accession>
<dbReference type="InterPro" id="IPR039121">
    <property type="entry name" value="NUDT19"/>
</dbReference>
<keyword evidence="4" id="KW-0378">Hydrolase</keyword>
<dbReference type="OrthoDB" id="1695362at2759"/>
<keyword evidence="9" id="KW-1185">Reference proteome</keyword>
<evidence type="ECO:0000256" key="1">
    <source>
        <dbReference type="ARBA" id="ARBA00001936"/>
    </source>
</evidence>
<keyword evidence="5" id="KW-0460">Magnesium</keyword>
<dbReference type="InterPro" id="IPR000086">
    <property type="entry name" value="NUDIX_hydrolase_dom"/>
</dbReference>
<dbReference type="PANTHER" id="PTHR12318:SF0">
    <property type="entry name" value="ACYL-COENZYME A DIPHOSPHATASE NUDT19"/>
    <property type="match status" value="1"/>
</dbReference>
<dbReference type="InterPro" id="IPR015797">
    <property type="entry name" value="NUDIX_hydrolase-like_dom_sf"/>
</dbReference>
<organism evidence="8 9">
    <name type="scientific">Thamnocephalis sphaerospora</name>
    <dbReference type="NCBI Taxonomy" id="78915"/>
    <lineage>
        <taxon>Eukaryota</taxon>
        <taxon>Fungi</taxon>
        <taxon>Fungi incertae sedis</taxon>
        <taxon>Zoopagomycota</taxon>
        <taxon>Zoopagomycotina</taxon>
        <taxon>Zoopagomycetes</taxon>
        <taxon>Zoopagales</taxon>
        <taxon>Sigmoideomycetaceae</taxon>
        <taxon>Thamnocephalis</taxon>
    </lineage>
</organism>
<dbReference type="EMBL" id="KZ992425">
    <property type="protein sequence ID" value="RKP11153.1"/>
    <property type="molecule type" value="Genomic_DNA"/>
</dbReference>
<keyword evidence="3" id="KW-0479">Metal-binding</keyword>
<evidence type="ECO:0000313" key="9">
    <source>
        <dbReference type="Proteomes" id="UP000271241"/>
    </source>
</evidence>
<evidence type="ECO:0000256" key="6">
    <source>
        <dbReference type="ARBA" id="ARBA00023211"/>
    </source>
</evidence>
<dbReference type="GO" id="GO:0046872">
    <property type="term" value="F:metal ion binding"/>
    <property type="evidence" value="ECO:0007669"/>
    <property type="project" value="UniProtKB-KW"/>
</dbReference>
<dbReference type="GO" id="GO:0005739">
    <property type="term" value="C:mitochondrion"/>
    <property type="evidence" value="ECO:0007669"/>
    <property type="project" value="TreeGrafter"/>
</dbReference>
<gene>
    <name evidence="8" type="ORF">THASP1DRAFT_27071</name>
</gene>
<evidence type="ECO:0000259" key="7">
    <source>
        <dbReference type="PROSITE" id="PS51462"/>
    </source>
</evidence>
<dbReference type="STRING" id="78915.A0A4P9XXH7"/>
<dbReference type="Gene3D" id="3.90.79.10">
    <property type="entry name" value="Nucleoside Triphosphate Pyrophosphohydrolase"/>
    <property type="match status" value="1"/>
</dbReference>
<protein>
    <recommendedName>
        <fullName evidence="7">Nudix hydrolase domain-containing protein</fullName>
    </recommendedName>
</protein>
<feature type="domain" description="Nudix hydrolase" evidence="7">
    <location>
        <begin position="22"/>
        <end position="249"/>
    </location>
</feature>
<evidence type="ECO:0000313" key="8">
    <source>
        <dbReference type="EMBL" id="RKP11153.1"/>
    </source>
</evidence>
<dbReference type="GO" id="GO:0016818">
    <property type="term" value="F:hydrolase activity, acting on acid anhydrides, in phosphorus-containing anhydrides"/>
    <property type="evidence" value="ECO:0007669"/>
    <property type="project" value="InterPro"/>
</dbReference>
<evidence type="ECO:0000256" key="3">
    <source>
        <dbReference type="ARBA" id="ARBA00022723"/>
    </source>
</evidence>
<dbReference type="CDD" id="cd18870">
    <property type="entry name" value="NUDIX_AcylCoAdiphos_Nudt19"/>
    <property type="match status" value="1"/>
</dbReference>
<dbReference type="AlphaFoldDB" id="A0A4P9XXH7"/>
<dbReference type="Proteomes" id="UP000271241">
    <property type="component" value="Unassembled WGS sequence"/>
</dbReference>
<dbReference type="PANTHER" id="PTHR12318">
    <property type="entry name" value="TESTOSTERONE-REGULATED PROTEIN RP2"/>
    <property type="match status" value="1"/>
</dbReference>
<sequence length="350" mass="39125">MQARPVINAAKMIRSPTEPSPVLRPSASIIIAAPLRGKPAPGQADYRILMLKRSSRGAFKNLHAFPGGVVDPIDKDPYWQSYLSATNASDVEAQVDLVYRVCALREAFEECGILLAESPLASSLTAEELREWSKKVYAAPNEMIQLCEQHQLRLGVSRLIPYQRWITPPQEPRRFDARFYIIALTEAEAERLGVFASVSDAGIDDPRAQAAAHHDGYEIVDSAWYRPEVALARYARRELEFILPQWCMLDTLRSVSFTQLGTFADMQTMPLYSPEFRIMGKDHQLIALLQGDRMHSASPGVKQQLRDDGIMEDVPDGPVHRVRFDLAGSIAYVTERICKLDESAASAAKL</sequence>
<keyword evidence="6" id="KW-0464">Manganese</keyword>
<comment type="cofactor">
    <cofactor evidence="2">
        <name>Mg(2+)</name>
        <dbReference type="ChEBI" id="CHEBI:18420"/>
    </cofactor>
</comment>
<reference evidence="9" key="1">
    <citation type="journal article" date="2018" name="Nat. Microbiol.">
        <title>Leveraging single-cell genomics to expand the fungal tree of life.</title>
        <authorList>
            <person name="Ahrendt S.R."/>
            <person name="Quandt C.A."/>
            <person name="Ciobanu D."/>
            <person name="Clum A."/>
            <person name="Salamov A."/>
            <person name="Andreopoulos B."/>
            <person name="Cheng J.F."/>
            <person name="Woyke T."/>
            <person name="Pelin A."/>
            <person name="Henrissat B."/>
            <person name="Reynolds N.K."/>
            <person name="Benny G.L."/>
            <person name="Smith M.E."/>
            <person name="James T.Y."/>
            <person name="Grigoriev I.V."/>
        </authorList>
    </citation>
    <scope>NUCLEOTIDE SEQUENCE [LARGE SCALE GENOMIC DNA]</scope>
    <source>
        <strain evidence="9">RSA 1356</strain>
    </source>
</reference>
<evidence type="ECO:0000256" key="5">
    <source>
        <dbReference type="ARBA" id="ARBA00022842"/>
    </source>
</evidence>
<name>A0A4P9XXH7_9FUNG</name>